<name>A0A0G3BMF0_9BURK</name>
<feature type="domain" description="PLD phosphodiesterase" evidence="2">
    <location>
        <begin position="328"/>
        <end position="355"/>
    </location>
</feature>
<feature type="domain" description="PLD phosphodiesterase" evidence="2">
    <location>
        <begin position="144"/>
        <end position="171"/>
    </location>
</feature>
<dbReference type="GO" id="GO:0030572">
    <property type="term" value="F:phosphatidyltransferase activity"/>
    <property type="evidence" value="ECO:0007669"/>
    <property type="project" value="UniProtKB-ARBA"/>
</dbReference>
<dbReference type="CDD" id="cd09159">
    <property type="entry name" value="PLDc_ybhO_like_2"/>
    <property type="match status" value="1"/>
</dbReference>
<dbReference type="EMBL" id="CP011371">
    <property type="protein sequence ID" value="AKJ30587.1"/>
    <property type="molecule type" value="Genomic_DNA"/>
</dbReference>
<dbReference type="SUPFAM" id="SSF56024">
    <property type="entry name" value="Phospholipase D/nuclease"/>
    <property type="match status" value="2"/>
</dbReference>
<sequence length="415" mass="45761">MPPIPKTGATPSGGSLGGAGAAARASRHARTLAHALDRPVTPGNRVEVLIDGPATYEAMFAAIDAARDHINIESYIVEADGPGDELARRLIAKRRQGVKVNLLYDGFGSVRTSAQYFEQLRRAGVELCEYNPLSPLKNTLSRALHLRDHRKLLIVDGRVAFTGGINISSVYSAPSSATAGRRASEESEWRDTHVRVEGPVVATLQRLFLDHWCGQTHGAAQRARYFPQLRAVGEHHVGVAACDAGRRRNPFYRALLRAIATAEQRIWVTVAYFVPTRRLLRALCAAARRGVDVRLVLPGISDSWAAMHAGRAHYGRLLRAGVRIYERHDALLHAKTTVIDGVWSTVGSSNLDWRSFLHNAEANVVVLDAGFADALEKVFQRDLQCSTEVQLSDWRGRGWKAKSLEWLAARFEFLL</sequence>
<dbReference type="STRING" id="413882.AAW51_3896"/>
<evidence type="ECO:0000313" key="4">
    <source>
        <dbReference type="Proteomes" id="UP000035352"/>
    </source>
</evidence>
<protein>
    <submittedName>
        <fullName evidence="3">Cardiolipin synthetase</fullName>
    </submittedName>
</protein>
<dbReference type="KEGG" id="pbh:AAW51_3896"/>
<dbReference type="AlphaFoldDB" id="A0A0G3BMF0"/>
<dbReference type="GO" id="GO:0032049">
    <property type="term" value="P:cardiolipin biosynthetic process"/>
    <property type="evidence" value="ECO:0007669"/>
    <property type="project" value="UniProtKB-ARBA"/>
</dbReference>
<feature type="region of interest" description="Disordered" evidence="1">
    <location>
        <begin position="1"/>
        <end position="21"/>
    </location>
</feature>
<dbReference type="SMART" id="SM00155">
    <property type="entry name" value="PLDc"/>
    <property type="match status" value="2"/>
</dbReference>
<evidence type="ECO:0000256" key="1">
    <source>
        <dbReference type="SAM" id="MobiDB-lite"/>
    </source>
</evidence>
<dbReference type="Pfam" id="PF13091">
    <property type="entry name" value="PLDc_2"/>
    <property type="match status" value="2"/>
</dbReference>
<reference evidence="3 4" key="1">
    <citation type="submission" date="2015-05" db="EMBL/GenBank/DDBJ databases">
        <authorList>
            <person name="Tang B."/>
            <person name="Yu Y."/>
        </authorList>
    </citation>
    <scope>NUCLEOTIDE SEQUENCE [LARGE SCALE GENOMIC DNA]</scope>
    <source>
        <strain evidence="3 4">DSM 7029</strain>
    </source>
</reference>
<gene>
    <name evidence="3" type="ORF">AAW51_3896</name>
</gene>
<dbReference type="PANTHER" id="PTHR21248:SF22">
    <property type="entry name" value="PHOSPHOLIPASE D"/>
    <property type="match status" value="1"/>
</dbReference>
<dbReference type="InterPro" id="IPR001736">
    <property type="entry name" value="PLipase_D/transphosphatidylase"/>
</dbReference>
<keyword evidence="4" id="KW-1185">Reference proteome</keyword>
<proteinExistence type="predicted"/>
<dbReference type="CDD" id="cd09110">
    <property type="entry name" value="PLDc_CLS_1"/>
    <property type="match status" value="1"/>
</dbReference>
<dbReference type="Proteomes" id="UP000035352">
    <property type="component" value="Chromosome"/>
</dbReference>
<dbReference type="PROSITE" id="PS50035">
    <property type="entry name" value="PLD"/>
    <property type="match status" value="2"/>
</dbReference>
<dbReference type="PANTHER" id="PTHR21248">
    <property type="entry name" value="CARDIOLIPIN SYNTHASE"/>
    <property type="match status" value="1"/>
</dbReference>
<accession>A0A0G3BMF0</accession>
<dbReference type="InterPro" id="IPR025202">
    <property type="entry name" value="PLD-like_dom"/>
</dbReference>
<dbReference type="PATRIC" id="fig|413882.6.peg.4067"/>
<evidence type="ECO:0000313" key="3">
    <source>
        <dbReference type="EMBL" id="AKJ30587.1"/>
    </source>
</evidence>
<organism evidence="3 4">
    <name type="scientific">Caldimonas brevitalea</name>
    <dbReference type="NCBI Taxonomy" id="413882"/>
    <lineage>
        <taxon>Bacteria</taxon>
        <taxon>Pseudomonadati</taxon>
        <taxon>Pseudomonadota</taxon>
        <taxon>Betaproteobacteria</taxon>
        <taxon>Burkholderiales</taxon>
        <taxon>Sphaerotilaceae</taxon>
        <taxon>Caldimonas</taxon>
    </lineage>
</organism>
<dbReference type="Gene3D" id="3.30.870.10">
    <property type="entry name" value="Endonuclease Chain A"/>
    <property type="match status" value="2"/>
</dbReference>
<evidence type="ECO:0000259" key="2">
    <source>
        <dbReference type="PROSITE" id="PS50035"/>
    </source>
</evidence>